<dbReference type="AlphaFoldDB" id="A0A3A1NY73"/>
<accession>A0A3A1NY73</accession>
<sequence>MSTRISTEDRHAIEDLFARYSWALDTGDPEALAATFAPDGKCIEQVFEEPDIWEGREGVAAMGRHYMSSPNFPGRQHHLTMPLYEMVGPDLCKAKSFVFVTETHGEPPMVLRFSGHYEDEIVRRDGEWLFLNRLIRMWDGEVLQNFPGKGGVATRKRPDDLIVKRD</sequence>
<dbReference type="Proteomes" id="UP000265366">
    <property type="component" value="Unassembled WGS sequence"/>
</dbReference>
<dbReference type="Pfam" id="PF13577">
    <property type="entry name" value="SnoaL_4"/>
    <property type="match status" value="1"/>
</dbReference>
<name>A0A3A1NY73_9SPHN</name>
<evidence type="ECO:0000259" key="1">
    <source>
        <dbReference type="Pfam" id="PF13577"/>
    </source>
</evidence>
<dbReference type="Gene3D" id="3.10.450.50">
    <property type="match status" value="1"/>
</dbReference>
<reference evidence="2 3" key="1">
    <citation type="submission" date="2018-08" db="EMBL/GenBank/DDBJ databases">
        <title>Erythrobacter zhengii sp.nov., a bacterium isolated from deep-sea sediment.</title>
        <authorList>
            <person name="Fang C."/>
            <person name="Wu Y.-H."/>
            <person name="Sun C."/>
            <person name="Wang H."/>
            <person name="Cheng H."/>
            <person name="Meng F.-X."/>
            <person name="Wang C.-S."/>
            <person name="Xu X.-W."/>
        </authorList>
    </citation>
    <scope>NUCLEOTIDE SEQUENCE [LARGE SCALE GENOMIC DNA]</scope>
    <source>
        <strain evidence="2 3">CCTCC AB 2015396</strain>
    </source>
</reference>
<organism evidence="2 3">
    <name type="scientific">Aurantiacibacter xanthus</name>
    <dbReference type="NCBI Taxonomy" id="1784712"/>
    <lineage>
        <taxon>Bacteria</taxon>
        <taxon>Pseudomonadati</taxon>
        <taxon>Pseudomonadota</taxon>
        <taxon>Alphaproteobacteria</taxon>
        <taxon>Sphingomonadales</taxon>
        <taxon>Erythrobacteraceae</taxon>
        <taxon>Aurantiacibacter</taxon>
    </lineage>
</organism>
<dbReference type="RefSeq" id="WP_119594840.1">
    <property type="nucleotide sequence ID" value="NZ_QXFM01000144.1"/>
</dbReference>
<protein>
    <submittedName>
        <fullName evidence="2">Nuclear transport factor 2 family protein</fullName>
    </submittedName>
</protein>
<dbReference type="EMBL" id="QXFM01000144">
    <property type="protein sequence ID" value="RIV80078.1"/>
    <property type="molecule type" value="Genomic_DNA"/>
</dbReference>
<feature type="domain" description="SnoaL-like" evidence="1">
    <location>
        <begin position="7"/>
        <end position="133"/>
    </location>
</feature>
<keyword evidence="3" id="KW-1185">Reference proteome</keyword>
<evidence type="ECO:0000313" key="3">
    <source>
        <dbReference type="Proteomes" id="UP000265366"/>
    </source>
</evidence>
<dbReference type="OrthoDB" id="7432584at2"/>
<dbReference type="CDD" id="cd00531">
    <property type="entry name" value="NTF2_like"/>
    <property type="match status" value="1"/>
</dbReference>
<comment type="caution">
    <text evidence="2">The sequence shown here is derived from an EMBL/GenBank/DDBJ whole genome shotgun (WGS) entry which is preliminary data.</text>
</comment>
<evidence type="ECO:0000313" key="2">
    <source>
        <dbReference type="EMBL" id="RIV80078.1"/>
    </source>
</evidence>
<proteinExistence type="predicted"/>
<dbReference type="InterPro" id="IPR032710">
    <property type="entry name" value="NTF2-like_dom_sf"/>
</dbReference>
<dbReference type="SUPFAM" id="SSF54427">
    <property type="entry name" value="NTF2-like"/>
    <property type="match status" value="1"/>
</dbReference>
<dbReference type="InterPro" id="IPR037401">
    <property type="entry name" value="SnoaL-like"/>
</dbReference>
<gene>
    <name evidence="2" type="ORF">D2V17_19685</name>
</gene>